<organism evidence="4 5">
    <name type="scientific">Hoyosella rhizosphaerae</name>
    <dbReference type="NCBI Taxonomy" id="1755582"/>
    <lineage>
        <taxon>Bacteria</taxon>
        <taxon>Bacillati</taxon>
        <taxon>Actinomycetota</taxon>
        <taxon>Actinomycetes</taxon>
        <taxon>Mycobacteriales</taxon>
        <taxon>Hoyosellaceae</taxon>
        <taxon>Hoyosella</taxon>
    </lineage>
</organism>
<dbReference type="Proteomes" id="UP000641514">
    <property type="component" value="Unassembled WGS sequence"/>
</dbReference>
<dbReference type="Pfam" id="PF25231">
    <property type="entry name" value="DUF7847"/>
    <property type="match status" value="1"/>
</dbReference>
<evidence type="ECO:0000259" key="3">
    <source>
        <dbReference type="Pfam" id="PF25231"/>
    </source>
</evidence>
<comment type="caution">
    <text evidence="4">The sequence shown here is derived from an EMBL/GenBank/DDBJ whole genome shotgun (WGS) entry which is preliminary data.</text>
</comment>
<protein>
    <submittedName>
        <fullName evidence="4">Membrane protein</fullName>
    </submittedName>
</protein>
<feature type="transmembrane region" description="Helical" evidence="2">
    <location>
        <begin position="205"/>
        <end position="231"/>
    </location>
</feature>
<gene>
    <name evidence="4" type="ORF">GCM10011410_07360</name>
</gene>
<dbReference type="AlphaFoldDB" id="A0A916U1V2"/>
<feature type="transmembrane region" description="Helical" evidence="2">
    <location>
        <begin position="252"/>
        <end position="285"/>
    </location>
</feature>
<feature type="region of interest" description="Disordered" evidence="1">
    <location>
        <begin position="1"/>
        <end position="46"/>
    </location>
</feature>
<dbReference type="InterPro" id="IPR057169">
    <property type="entry name" value="DUF7847"/>
</dbReference>
<reference evidence="4" key="2">
    <citation type="submission" date="2020-09" db="EMBL/GenBank/DDBJ databases">
        <authorList>
            <person name="Sun Q."/>
            <person name="Zhou Y."/>
        </authorList>
    </citation>
    <scope>NUCLEOTIDE SEQUENCE</scope>
    <source>
        <strain evidence="4">CGMCC 1.15478</strain>
    </source>
</reference>
<accession>A0A916U1V2</accession>
<feature type="transmembrane region" description="Helical" evidence="2">
    <location>
        <begin position="74"/>
        <end position="96"/>
    </location>
</feature>
<feature type="domain" description="DUF7847" evidence="3">
    <location>
        <begin position="75"/>
        <end position="323"/>
    </location>
</feature>
<evidence type="ECO:0000313" key="5">
    <source>
        <dbReference type="Proteomes" id="UP000641514"/>
    </source>
</evidence>
<evidence type="ECO:0000256" key="2">
    <source>
        <dbReference type="SAM" id="Phobius"/>
    </source>
</evidence>
<name>A0A916U1V2_9ACTN</name>
<dbReference type="PANTHER" id="PTHR33133:SF1">
    <property type="entry name" value="EXPRESSED PROTEIN-RELATED"/>
    <property type="match status" value="1"/>
</dbReference>
<keyword evidence="2" id="KW-0812">Transmembrane</keyword>
<sequence>MSHEPDQWPPIGPDPYDTGGQPHQMHPPGQYQPMPPMSPIQPHGYDAPKPGVIPLRPLGVGEILDGAVRTMTKYAATMFGLTAILVTIGQLISLIAQAPTAGTALDPFADPFVDPLDDAAFIGMLGGQFVAGLAAGLVTILLYAMLTFVVSRAVLGQPVSFSDAWAGAKPHLLRIIGLYILSIIVLIAAIAAIVGSFFIHPAVGVVAVLTGLVAGVWIAVLVSVAVPAIVFEQATLIGGIKRSIALVRGTWWRIFGILLLVGVIVLIVTMIVQIPIGIVAGIVGVVVDSPFLILVIGSIGGILSSLIVTPFMTTTLALLYTDLRMRKEGLDIELTRRVSGGEQPRTEPGPSL</sequence>
<feature type="transmembrane region" description="Helical" evidence="2">
    <location>
        <begin position="291"/>
        <end position="320"/>
    </location>
</feature>
<keyword evidence="5" id="KW-1185">Reference proteome</keyword>
<dbReference type="EMBL" id="BMJH01000001">
    <property type="protein sequence ID" value="GGC57387.1"/>
    <property type="molecule type" value="Genomic_DNA"/>
</dbReference>
<proteinExistence type="predicted"/>
<feature type="transmembrane region" description="Helical" evidence="2">
    <location>
        <begin position="176"/>
        <end position="199"/>
    </location>
</feature>
<feature type="transmembrane region" description="Helical" evidence="2">
    <location>
        <begin position="129"/>
        <end position="155"/>
    </location>
</feature>
<evidence type="ECO:0000256" key="1">
    <source>
        <dbReference type="SAM" id="MobiDB-lite"/>
    </source>
</evidence>
<dbReference type="PANTHER" id="PTHR33133">
    <property type="entry name" value="OS08G0107100 PROTEIN-RELATED"/>
    <property type="match status" value="1"/>
</dbReference>
<keyword evidence="2" id="KW-0472">Membrane</keyword>
<keyword evidence="2" id="KW-1133">Transmembrane helix</keyword>
<dbReference type="RefSeq" id="WP_188670751.1">
    <property type="nucleotide sequence ID" value="NZ_BMJH01000001.1"/>
</dbReference>
<evidence type="ECO:0000313" key="4">
    <source>
        <dbReference type="EMBL" id="GGC57387.1"/>
    </source>
</evidence>
<reference evidence="4" key="1">
    <citation type="journal article" date="2014" name="Int. J. Syst. Evol. Microbiol.">
        <title>Complete genome sequence of Corynebacterium casei LMG S-19264T (=DSM 44701T), isolated from a smear-ripened cheese.</title>
        <authorList>
            <consortium name="US DOE Joint Genome Institute (JGI-PGF)"/>
            <person name="Walter F."/>
            <person name="Albersmeier A."/>
            <person name="Kalinowski J."/>
            <person name="Ruckert C."/>
        </authorList>
    </citation>
    <scope>NUCLEOTIDE SEQUENCE</scope>
    <source>
        <strain evidence="4">CGMCC 1.15478</strain>
    </source>
</reference>